<dbReference type="RefSeq" id="WP_121172426.1">
    <property type="nucleotide sequence ID" value="NZ_RBIN01000004.1"/>
</dbReference>
<evidence type="ECO:0000313" key="2">
    <source>
        <dbReference type="Proteomes" id="UP000281975"/>
    </source>
</evidence>
<comment type="caution">
    <text evidence="1">The sequence shown here is derived from an EMBL/GenBank/DDBJ whole genome shotgun (WGS) entry which is preliminary data.</text>
</comment>
<dbReference type="GO" id="GO:0015774">
    <property type="term" value="P:polysaccharide transport"/>
    <property type="evidence" value="ECO:0007669"/>
    <property type="project" value="InterPro"/>
</dbReference>
<sequence>MSILVFDPAYSRYMIKLGKRLAKLKKTSCEAVLSSNAYRVYCYDLKCHVYYSRIQWKGEPKTDNLTSSDIVWGKDVVSKYRASYFGWLKAVFKGQHPELCIFHNEKFLLCTLAIELCEEYQIPYVVLERGAFRPFTTTCDLQGTNANARFRQIEHDPKIQIEPLKKQYRLDFKRSAEKAIYTRFGFFLLIITFENFLFPGKRYLQHKKFSILEYARVSLGFLNKKVFPSFSSKSSEEKKLPKKYVFVPLQRPGDTQLTFSNDFPGMQEFIDLVVESVRKVMPEVDIVFKQHPYDIDAYDFHGCIELHHKSSLSLIKNSSVVLNYNSTVGFESLVENIPVVCLGESFYTKGEYVYKPFSMTVDAVSSAINKAMLYGSKVSGDSVMANVLVHYQVSGSMYRYDSLDIDMCAAKILNICGNPSR</sequence>
<evidence type="ECO:0000313" key="1">
    <source>
        <dbReference type="EMBL" id="RKR04245.1"/>
    </source>
</evidence>
<dbReference type="OrthoDB" id="9794206at2"/>
<gene>
    <name evidence="1" type="ORF">C7446_1448</name>
</gene>
<dbReference type="InterPro" id="IPR007833">
    <property type="entry name" value="Capsule_polysaccharide_synth"/>
</dbReference>
<dbReference type="AlphaFoldDB" id="A0A420WWZ8"/>
<reference evidence="1 2" key="1">
    <citation type="submission" date="2018-10" db="EMBL/GenBank/DDBJ databases">
        <title>Genomic Encyclopedia of Type Strains, Phase IV (KMG-IV): sequencing the most valuable type-strain genomes for metagenomic binning, comparative biology and taxonomic classification.</title>
        <authorList>
            <person name="Goeker M."/>
        </authorList>
    </citation>
    <scope>NUCLEOTIDE SEQUENCE [LARGE SCALE GENOMIC DNA]</scope>
    <source>
        <strain evidence="1 2">DSM 23229</strain>
    </source>
</reference>
<dbReference type="Proteomes" id="UP000281975">
    <property type="component" value="Unassembled WGS sequence"/>
</dbReference>
<keyword evidence="2" id="KW-1185">Reference proteome</keyword>
<organism evidence="1 2">
    <name type="scientific">Kushneria sinocarnis</name>
    <dbReference type="NCBI Taxonomy" id="595502"/>
    <lineage>
        <taxon>Bacteria</taxon>
        <taxon>Pseudomonadati</taxon>
        <taxon>Pseudomonadota</taxon>
        <taxon>Gammaproteobacteria</taxon>
        <taxon>Oceanospirillales</taxon>
        <taxon>Halomonadaceae</taxon>
        <taxon>Kushneria</taxon>
    </lineage>
</organism>
<dbReference type="EMBL" id="RBIN01000004">
    <property type="protein sequence ID" value="RKR04245.1"/>
    <property type="molecule type" value="Genomic_DNA"/>
</dbReference>
<accession>A0A420WWZ8</accession>
<protein>
    <submittedName>
        <fullName evidence="1">Capsular polysaccharide biosynthesis protein</fullName>
    </submittedName>
</protein>
<name>A0A420WWZ8_9GAMM</name>
<dbReference type="GO" id="GO:0000271">
    <property type="term" value="P:polysaccharide biosynthetic process"/>
    <property type="evidence" value="ECO:0007669"/>
    <property type="project" value="InterPro"/>
</dbReference>
<dbReference type="Pfam" id="PF05159">
    <property type="entry name" value="Capsule_synth"/>
    <property type="match status" value="1"/>
</dbReference>
<proteinExistence type="predicted"/>